<evidence type="ECO:0000256" key="1">
    <source>
        <dbReference type="ARBA" id="ARBA00004167"/>
    </source>
</evidence>
<protein>
    <submittedName>
        <fullName evidence="7">Energy transducer TonB</fullName>
    </submittedName>
</protein>
<feature type="chain" id="PRO_5046518621" evidence="5">
    <location>
        <begin position="19"/>
        <end position="102"/>
    </location>
</feature>
<dbReference type="Gene3D" id="3.30.1150.10">
    <property type="match status" value="1"/>
</dbReference>
<keyword evidence="8" id="KW-1185">Reference proteome</keyword>
<proteinExistence type="predicted"/>
<dbReference type="EMBL" id="JBHTIK010000010">
    <property type="protein sequence ID" value="MFD0849486.1"/>
    <property type="molecule type" value="Genomic_DNA"/>
</dbReference>
<reference evidence="8" key="1">
    <citation type="journal article" date="2019" name="Int. J. Syst. Evol. Microbiol.">
        <title>The Global Catalogue of Microorganisms (GCM) 10K type strain sequencing project: providing services to taxonomists for standard genome sequencing and annotation.</title>
        <authorList>
            <consortium name="The Broad Institute Genomics Platform"/>
            <consortium name="The Broad Institute Genome Sequencing Center for Infectious Disease"/>
            <person name="Wu L."/>
            <person name="Ma J."/>
        </authorList>
    </citation>
    <scope>NUCLEOTIDE SEQUENCE [LARGE SCALE GENOMIC DNA]</scope>
    <source>
        <strain evidence="8">CCUG 52537</strain>
    </source>
</reference>
<gene>
    <name evidence="7" type="ORF">ACFQ00_14210</name>
</gene>
<evidence type="ECO:0000256" key="3">
    <source>
        <dbReference type="ARBA" id="ARBA00022989"/>
    </source>
</evidence>
<name>A0ABW3C4S3_SPHXN</name>
<keyword evidence="2" id="KW-0812">Transmembrane</keyword>
<evidence type="ECO:0000259" key="6">
    <source>
        <dbReference type="Pfam" id="PF03544"/>
    </source>
</evidence>
<dbReference type="Pfam" id="PF03544">
    <property type="entry name" value="TonB_C"/>
    <property type="match status" value="1"/>
</dbReference>
<dbReference type="InterPro" id="IPR037682">
    <property type="entry name" value="TonB_C"/>
</dbReference>
<dbReference type="RefSeq" id="WP_381492147.1">
    <property type="nucleotide sequence ID" value="NZ_JBHTIK010000010.1"/>
</dbReference>
<feature type="signal peptide" evidence="5">
    <location>
        <begin position="1"/>
        <end position="18"/>
    </location>
</feature>
<evidence type="ECO:0000313" key="7">
    <source>
        <dbReference type="EMBL" id="MFD0849486.1"/>
    </source>
</evidence>
<evidence type="ECO:0000313" key="8">
    <source>
        <dbReference type="Proteomes" id="UP001597124"/>
    </source>
</evidence>
<comment type="caution">
    <text evidence="7">The sequence shown here is derived from an EMBL/GenBank/DDBJ whole genome shotgun (WGS) entry which is preliminary data.</text>
</comment>
<keyword evidence="4" id="KW-0472">Membrane</keyword>
<comment type="subcellular location">
    <subcellularLocation>
        <location evidence="1">Membrane</location>
        <topology evidence="1">Single-pass membrane protein</topology>
    </subcellularLocation>
</comment>
<evidence type="ECO:0000256" key="2">
    <source>
        <dbReference type="ARBA" id="ARBA00022692"/>
    </source>
</evidence>
<accession>A0ABW3C4S3</accession>
<dbReference type="Proteomes" id="UP001597124">
    <property type="component" value="Unassembled WGS sequence"/>
</dbReference>
<dbReference type="SUPFAM" id="SSF74653">
    <property type="entry name" value="TolA/TonB C-terminal domain"/>
    <property type="match status" value="1"/>
</dbReference>
<keyword evidence="3" id="KW-1133">Transmembrane helix</keyword>
<organism evidence="7 8">
    <name type="scientific">Sphingosinicella xenopeptidilytica</name>
    <dbReference type="NCBI Taxonomy" id="364098"/>
    <lineage>
        <taxon>Bacteria</taxon>
        <taxon>Pseudomonadati</taxon>
        <taxon>Pseudomonadota</taxon>
        <taxon>Alphaproteobacteria</taxon>
        <taxon>Sphingomonadales</taxon>
        <taxon>Sphingosinicellaceae</taxon>
        <taxon>Sphingosinicella</taxon>
    </lineage>
</organism>
<keyword evidence="5" id="KW-0732">Signal</keyword>
<dbReference type="InterPro" id="IPR006260">
    <property type="entry name" value="TonB/TolA_C"/>
</dbReference>
<evidence type="ECO:0000256" key="4">
    <source>
        <dbReference type="ARBA" id="ARBA00023136"/>
    </source>
</evidence>
<sequence length="102" mass="11638">MRYLILLGVLFLPQGAVAADGVVEVSLQINTYGRVSECRVLRSSGYATLDARTCSLLRRTKRYEVRRYGGKAVPHERVETYRWQVPPVREVAPPQIPETRIH</sequence>
<dbReference type="NCBIfam" id="TIGR01352">
    <property type="entry name" value="tonB_Cterm"/>
    <property type="match status" value="1"/>
</dbReference>
<evidence type="ECO:0000256" key="5">
    <source>
        <dbReference type="SAM" id="SignalP"/>
    </source>
</evidence>
<feature type="domain" description="TonB C-terminal" evidence="6">
    <location>
        <begin position="19"/>
        <end position="78"/>
    </location>
</feature>